<dbReference type="Proteomes" id="UP000247903">
    <property type="component" value="Unassembled WGS sequence"/>
</dbReference>
<protein>
    <recommendedName>
        <fullName evidence="1">WGR domain-containing protein</fullName>
    </recommendedName>
</protein>
<comment type="caution">
    <text evidence="2">The sequence shown here is derived from an EMBL/GenBank/DDBJ whole genome shotgun (WGS) entry which is preliminary data.</text>
</comment>
<evidence type="ECO:0000313" key="2">
    <source>
        <dbReference type="EMBL" id="PXY42744.1"/>
    </source>
</evidence>
<evidence type="ECO:0000259" key="1">
    <source>
        <dbReference type="PROSITE" id="PS51977"/>
    </source>
</evidence>
<dbReference type="OrthoDB" id="435394at2"/>
<organism evidence="2 3">
    <name type="scientific">Flavobacterium cheongpyeongense</name>
    <dbReference type="NCBI Taxonomy" id="2212651"/>
    <lineage>
        <taxon>Bacteria</taxon>
        <taxon>Pseudomonadati</taxon>
        <taxon>Bacteroidota</taxon>
        <taxon>Flavobacteriia</taxon>
        <taxon>Flavobacteriales</taxon>
        <taxon>Flavobacteriaceae</taxon>
        <taxon>Flavobacterium</taxon>
    </lineage>
</organism>
<dbReference type="PROSITE" id="PS51977">
    <property type="entry name" value="WGR"/>
    <property type="match status" value="1"/>
</dbReference>
<dbReference type="EMBL" id="QJHK01000001">
    <property type="protein sequence ID" value="PXY42744.1"/>
    <property type="molecule type" value="Genomic_DNA"/>
</dbReference>
<proteinExistence type="predicted"/>
<accession>A0A2V4C974</accession>
<feature type="domain" description="WGR" evidence="1">
    <location>
        <begin position="1"/>
        <end position="90"/>
    </location>
</feature>
<dbReference type="CDD" id="cd07998">
    <property type="entry name" value="WGR_DNA_ligase"/>
    <property type="match status" value="1"/>
</dbReference>
<dbReference type="Pfam" id="PF05406">
    <property type="entry name" value="WGR"/>
    <property type="match status" value="1"/>
</dbReference>
<name>A0A2V4C974_9FLAO</name>
<evidence type="ECO:0000313" key="3">
    <source>
        <dbReference type="Proteomes" id="UP000247903"/>
    </source>
</evidence>
<keyword evidence="3" id="KW-1185">Reference proteome</keyword>
<dbReference type="InterPro" id="IPR036930">
    <property type="entry name" value="WGR_dom_sf"/>
</dbReference>
<reference evidence="2 3" key="1">
    <citation type="submission" date="2018-05" db="EMBL/GenBank/DDBJ databases">
        <title>Flavobacterium sp. strain IMCC34759, incomplete genome.</title>
        <authorList>
            <person name="Joung Y."/>
            <person name="Cho J."/>
        </authorList>
    </citation>
    <scope>NUCLEOTIDE SEQUENCE [LARGE SCALE GENOMIC DNA]</scope>
    <source>
        <strain evidence="2 3">IMCC34759</strain>
    </source>
</reference>
<dbReference type="RefSeq" id="WP_110304920.1">
    <property type="nucleotide sequence ID" value="NZ_QJHK01000001.1"/>
</dbReference>
<sequence length="1111" mass="128147">MKLIKQIKLFYKEGNSDKVYEIDLCAIDANNYVVNFRYGRRGTVLKEGTKTPEYVSAEKAQVIFDKLENEKKAKGYASEIETLIDLPSLESIEPDSKNGVILQRLEDAVTGRQTFNTEWKTSRVIWKAGLLNIQEAIPYIIKLASKGDDLQTYSAIWALIKLKAVAGKEVFKSNAFQGRQKEYIKNLAHEGVLEILKEAELQQHIESLLETIPQEAKYYIDKKDFDALIHFLKEELENNAITYLTTLYLVSKFDAKLHEIVVFLLEAVPFKPPYFKHVRAIYKLAHLRNDAEAIAVLAYRFENENPMFTRTVSLESDYANSQFIFSLNERVNIGKELRSKDSKIAFSNFTKLYFQKNSLTFLKEMHATEDAKKYLKFAVSILSKYTEDDYTKADKSPVNMYGQYNYNDKRYYYTVIDYPECSNLALLSTILFGNDKTRILNSKMKFILGQEVFSSKNYYYSENDPTRIIDRKPTQQTNRNTNQSSSSVLDVAKKAFATFFGKKEEKKTQSLIVSLEEKPIQNDNQDRLELFPEHWDAFPEAYIQLIMEAQMNIIHEFAYNNLKVRSDFNTLINRFDETSILNLLNSDFAIPNYLGFETIRLKNDTLVSQAGFVANVLNSKTEVARNWAKKQIESNTALFLNDIEAVVKIFFNEIPGLKNWIKNTLENFVFTEDKAKVITGKVIIELLLLEESTANNTLAALAINRLKTIATSHLEQLSWDIVARLIASDLKTNNLLASSILILKSKKVASQEIPFSLIALFLQDDNFEIRQNGILLLHQYQEDYLLANTETLLELLQNEYSDVITAVLDRIVQLGKSNSGILDAALRSNVYALIRKEKFGGAHIIFKKFTLEQTAIQWNTALNPRDIIKLIYANYRESQLTGYEILKQYSRTSEFTILQIIALANHEILAVRQWSWNYFIANKERIRTERNNALTLLETTWDDTRAFAFHFFKTEFVETDWDLECLISIADSVLPAVEQFGKEMITQHFNPEDGITYLTKLSQHPSVNMQLFVTNYLNTYAVDNLPKLKELTFYFRSVLTRVHKARIAKQRIFQFLHQEGKKNEEAALFVTEIMNDISATVAIQDKASCITILTDLKTLYPQLHTHLILKN</sequence>
<dbReference type="AlphaFoldDB" id="A0A2V4C974"/>
<gene>
    <name evidence="2" type="ORF">DMB65_01610</name>
</gene>
<dbReference type="InterPro" id="IPR008893">
    <property type="entry name" value="WGR_domain"/>
</dbReference>
<dbReference type="Gene3D" id="2.20.140.10">
    <property type="entry name" value="WGR domain"/>
    <property type="match status" value="1"/>
</dbReference>
<dbReference type="SUPFAM" id="SSF142921">
    <property type="entry name" value="WGR domain-like"/>
    <property type="match status" value="1"/>
</dbReference>